<dbReference type="PANTHER" id="PTHR11706">
    <property type="entry name" value="SOLUTE CARRIER PROTEIN FAMILY 11 MEMBER"/>
    <property type="match status" value="1"/>
</dbReference>
<dbReference type="EMBL" id="BQKI01000077">
    <property type="protein sequence ID" value="GJN24942.1"/>
    <property type="molecule type" value="Genomic_DNA"/>
</dbReference>
<evidence type="ECO:0000256" key="6">
    <source>
        <dbReference type="ARBA" id="ARBA00023065"/>
    </source>
</evidence>
<keyword evidence="11" id="KW-1185">Reference proteome</keyword>
<feature type="region of interest" description="Disordered" evidence="8">
    <location>
        <begin position="1"/>
        <end position="20"/>
    </location>
</feature>
<dbReference type="GO" id="GO:0034755">
    <property type="term" value="P:iron ion transmembrane transport"/>
    <property type="evidence" value="ECO:0007669"/>
    <property type="project" value="TreeGrafter"/>
</dbReference>
<evidence type="ECO:0000313" key="11">
    <source>
        <dbReference type="Proteomes" id="UP001054889"/>
    </source>
</evidence>
<evidence type="ECO:0000256" key="4">
    <source>
        <dbReference type="ARBA" id="ARBA00022692"/>
    </source>
</evidence>
<proteinExistence type="inferred from homology"/>
<dbReference type="GO" id="GO:0005886">
    <property type="term" value="C:plasma membrane"/>
    <property type="evidence" value="ECO:0007669"/>
    <property type="project" value="TreeGrafter"/>
</dbReference>
<comment type="caution">
    <text evidence="10">The sequence shown here is derived from an EMBL/GenBank/DDBJ whole genome shotgun (WGS) entry which is preliminary data.</text>
</comment>
<evidence type="ECO:0000256" key="5">
    <source>
        <dbReference type="ARBA" id="ARBA00022989"/>
    </source>
</evidence>
<dbReference type="Proteomes" id="UP001054889">
    <property type="component" value="Unassembled WGS sequence"/>
</dbReference>
<evidence type="ECO:0000256" key="1">
    <source>
        <dbReference type="ARBA" id="ARBA00004141"/>
    </source>
</evidence>
<keyword evidence="5 9" id="KW-1133">Transmembrane helix</keyword>
<feature type="transmembrane region" description="Helical" evidence="9">
    <location>
        <begin position="168"/>
        <end position="189"/>
    </location>
</feature>
<dbReference type="GO" id="GO:0005384">
    <property type="term" value="F:manganese ion transmembrane transporter activity"/>
    <property type="evidence" value="ECO:0007669"/>
    <property type="project" value="TreeGrafter"/>
</dbReference>
<evidence type="ECO:0000256" key="7">
    <source>
        <dbReference type="ARBA" id="ARBA00023136"/>
    </source>
</evidence>
<evidence type="ECO:0000256" key="8">
    <source>
        <dbReference type="SAM" id="MobiDB-lite"/>
    </source>
</evidence>
<keyword evidence="4 9" id="KW-0812">Transmembrane</keyword>
<evidence type="ECO:0000256" key="2">
    <source>
        <dbReference type="ARBA" id="ARBA00009965"/>
    </source>
</evidence>
<dbReference type="InterPro" id="IPR001046">
    <property type="entry name" value="NRAMP_fam"/>
</dbReference>
<dbReference type="Pfam" id="PF01566">
    <property type="entry name" value="Nramp"/>
    <property type="match status" value="1"/>
</dbReference>
<sequence>MEIEREGNQTANVPQQESKKLQDSEEMIKVHLFSHFNIGLDMRFEVKRVLLVVSTAGACMEKVPGSCWTWIYGVFGIFRSWKLYRNGFRFQPPVSHSRMGRGSHHGFEHATASGSAKVRKLEFLISVLVFVMAACFFGEMSFVKPPAVEVMKGLFIPRLKGPGATGDAIALLGALIMPHNLFLHSALVLSRKTPSSVRGIKVGSILSSPRSTHILLRELLLTALQLANVSYEN</sequence>
<evidence type="ECO:0000256" key="9">
    <source>
        <dbReference type="SAM" id="Phobius"/>
    </source>
</evidence>
<name>A0AAV5ER59_ELECO</name>
<keyword evidence="3" id="KW-0813">Transport</keyword>
<comment type="similarity">
    <text evidence="2">Belongs to the NRAMP (TC 2.A.55) family.</text>
</comment>
<dbReference type="GO" id="GO:0015086">
    <property type="term" value="F:cadmium ion transmembrane transporter activity"/>
    <property type="evidence" value="ECO:0007669"/>
    <property type="project" value="TreeGrafter"/>
</dbReference>
<evidence type="ECO:0000313" key="10">
    <source>
        <dbReference type="EMBL" id="GJN24942.1"/>
    </source>
</evidence>
<keyword evidence="7 9" id="KW-0472">Membrane</keyword>
<accession>A0AAV5ER59</accession>
<evidence type="ECO:0000256" key="3">
    <source>
        <dbReference type="ARBA" id="ARBA00022448"/>
    </source>
</evidence>
<comment type="subcellular location">
    <subcellularLocation>
        <location evidence="1">Membrane</location>
        <topology evidence="1">Multi-pass membrane protein</topology>
    </subcellularLocation>
</comment>
<feature type="transmembrane region" description="Helical" evidence="9">
    <location>
        <begin position="123"/>
        <end position="143"/>
    </location>
</feature>
<reference evidence="10" key="2">
    <citation type="submission" date="2021-12" db="EMBL/GenBank/DDBJ databases">
        <title>Resequencing data analysis of finger millet.</title>
        <authorList>
            <person name="Hatakeyama M."/>
            <person name="Aluri S."/>
            <person name="Balachadran M.T."/>
            <person name="Sivarajan S.R."/>
            <person name="Poveda L."/>
            <person name="Shimizu-Inatsugi R."/>
            <person name="Schlapbach R."/>
            <person name="Sreeman S.M."/>
            <person name="Shimizu K.K."/>
        </authorList>
    </citation>
    <scope>NUCLEOTIDE SEQUENCE</scope>
</reference>
<organism evidence="10 11">
    <name type="scientific">Eleusine coracana subsp. coracana</name>
    <dbReference type="NCBI Taxonomy" id="191504"/>
    <lineage>
        <taxon>Eukaryota</taxon>
        <taxon>Viridiplantae</taxon>
        <taxon>Streptophyta</taxon>
        <taxon>Embryophyta</taxon>
        <taxon>Tracheophyta</taxon>
        <taxon>Spermatophyta</taxon>
        <taxon>Magnoliopsida</taxon>
        <taxon>Liliopsida</taxon>
        <taxon>Poales</taxon>
        <taxon>Poaceae</taxon>
        <taxon>PACMAD clade</taxon>
        <taxon>Chloridoideae</taxon>
        <taxon>Cynodonteae</taxon>
        <taxon>Eleusininae</taxon>
        <taxon>Eleusine</taxon>
    </lineage>
</organism>
<gene>
    <name evidence="10" type="primary">gb12721</name>
    <name evidence="10" type="ORF">PR202_gb12721</name>
</gene>
<dbReference type="PANTHER" id="PTHR11706:SF77">
    <property type="entry name" value="METAL TRANSPORTER NRAMP5"/>
    <property type="match status" value="1"/>
</dbReference>
<keyword evidence="6" id="KW-0406">Ion transport</keyword>
<protein>
    <submittedName>
        <fullName evidence="10">Uncharacterized protein</fullName>
    </submittedName>
</protein>
<reference evidence="10" key="1">
    <citation type="journal article" date="2018" name="DNA Res.">
        <title>Multiple hybrid de novo genome assembly of finger millet, an orphan allotetraploid crop.</title>
        <authorList>
            <person name="Hatakeyama M."/>
            <person name="Aluri S."/>
            <person name="Balachadran M.T."/>
            <person name="Sivarajan S.R."/>
            <person name="Patrignani A."/>
            <person name="Gruter S."/>
            <person name="Poveda L."/>
            <person name="Shimizu-Inatsugi R."/>
            <person name="Baeten J."/>
            <person name="Francoijs K.J."/>
            <person name="Nataraja K.N."/>
            <person name="Reddy Y.A.N."/>
            <person name="Phadnis S."/>
            <person name="Ravikumar R.L."/>
            <person name="Schlapbach R."/>
            <person name="Sreeman S.M."/>
            <person name="Shimizu K.K."/>
        </authorList>
    </citation>
    <scope>NUCLEOTIDE SEQUENCE</scope>
</reference>
<dbReference type="AlphaFoldDB" id="A0AAV5ER59"/>
<dbReference type="PRINTS" id="PR00447">
    <property type="entry name" value="NATRESASSCMP"/>
</dbReference>